<reference evidence="11" key="1">
    <citation type="submission" date="2022-01" db="EMBL/GenBank/DDBJ databases">
        <authorList>
            <person name="Criscuolo A."/>
        </authorList>
    </citation>
    <scope>NUCLEOTIDE SEQUENCE</scope>
    <source>
        <strain evidence="11">CIP111891</strain>
    </source>
</reference>
<comment type="cofactor">
    <cofactor evidence="1">
        <name>Zn(2+)</name>
        <dbReference type="ChEBI" id="CHEBI:29105"/>
    </cofactor>
</comment>
<comment type="pathway">
    <text evidence="10">Polyol metabolism; 1,2-propanediol degradation.</text>
</comment>
<comment type="catalytic activity">
    <reaction evidence="9 10">
        <text>propanoyl-CoA + phosphate = propanoyl phosphate + CoA</text>
        <dbReference type="Rhea" id="RHEA:28046"/>
        <dbReference type="ChEBI" id="CHEBI:43474"/>
        <dbReference type="ChEBI" id="CHEBI:57287"/>
        <dbReference type="ChEBI" id="CHEBI:57392"/>
        <dbReference type="ChEBI" id="CHEBI:58933"/>
        <dbReference type="EC" id="2.3.1.222"/>
    </reaction>
</comment>
<evidence type="ECO:0000256" key="8">
    <source>
        <dbReference type="ARBA" id="ARBA00023315"/>
    </source>
</evidence>
<accession>A0ABN8GC08</accession>
<evidence type="ECO:0000256" key="2">
    <source>
        <dbReference type="ARBA" id="ARBA00007342"/>
    </source>
</evidence>
<comment type="similarity">
    <text evidence="2 10">Belongs to the PduL family.</text>
</comment>
<evidence type="ECO:0000256" key="3">
    <source>
        <dbReference type="ARBA" id="ARBA00012206"/>
    </source>
</evidence>
<evidence type="ECO:0000313" key="12">
    <source>
        <dbReference type="Proteomes" id="UP000838821"/>
    </source>
</evidence>
<organism evidence="11 12">
    <name type="scientific">Paenibacillus allorhizoplanae</name>
    <dbReference type="NCBI Taxonomy" id="2905648"/>
    <lineage>
        <taxon>Bacteria</taxon>
        <taxon>Bacillati</taxon>
        <taxon>Bacillota</taxon>
        <taxon>Bacilli</taxon>
        <taxon>Bacillales</taxon>
        <taxon>Paenibacillaceae</taxon>
        <taxon>Paenibacillus</taxon>
    </lineage>
</organism>
<evidence type="ECO:0000256" key="6">
    <source>
        <dbReference type="ARBA" id="ARBA00022723"/>
    </source>
</evidence>
<proteinExistence type="inferred from homology"/>
<evidence type="ECO:0000256" key="4">
    <source>
        <dbReference type="ARBA" id="ARBA00020837"/>
    </source>
</evidence>
<evidence type="ECO:0000256" key="7">
    <source>
        <dbReference type="ARBA" id="ARBA00022833"/>
    </source>
</evidence>
<dbReference type="EMBL" id="CAKMMW010000004">
    <property type="protein sequence ID" value="CAH1202219.1"/>
    <property type="molecule type" value="Genomic_DNA"/>
</dbReference>
<dbReference type="Proteomes" id="UP000838821">
    <property type="component" value="Unassembled WGS sequence"/>
</dbReference>
<keyword evidence="6" id="KW-0479">Metal-binding</keyword>
<sequence length="190" mass="20583">MMNIHVPVGVSARHVHLNKKDLEALFGIGYELNPYRPLSQPGQFASEETLKIIGPKGQFNKVRVLGPLRKETQVEISMTDSVALGIEAPLRESGDLRETPGIVLSGPKGSVSLSSGVIIAARHIHFHSSEAARYGILDKQDLSVQIEGNRGSVLHHVIARVSDHYQLELHLDTDEANATGAENGDTATII</sequence>
<keyword evidence="5 10" id="KW-0808">Transferase</keyword>
<dbReference type="Pfam" id="PF06130">
    <property type="entry name" value="PTAC"/>
    <property type="match status" value="1"/>
</dbReference>
<dbReference type="PANTHER" id="PTHR39453:SF1">
    <property type="entry name" value="PHOSPHATE PROPANOYLTRANSFERASE"/>
    <property type="match status" value="1"/>
</dbReference>
<keyword evidence="8 10" id="KW-0012">Acyltransferase</keyword>
<keyword evidence="7" id="KW-0862">Zinc</keyword>
<dbReference type="NCBIfam" id="NF011652">
    <property type="entry name" value="PRK15070.1"/>
    <property type="match status" value="1"/>
</dbReference>
<evidence type="ECO:0000256" key="10">
    <source>
        <dbReference type="PIRNR" id="PIRNR010130"/>
    </source>
</evidence>
<dbReference type="PANTHER" id="PTHR39453">
    <property type="entry name" value="PHOSPHATE PROPANOYLTRANSFERASE"/>
    <property type="match status" value="1"/>
</dbReference>
<comment type="function">
    <text evidence="10">Involved in 1,2-propanediol (1,2-PD) degradation by catalyzing the conversion of propanoyl-CoA to propanoyl-phosphate.</text>
</comment>
<gene>
    <name evidence="11" type="primary">pduL_1</name>
    <name evidence="11" type="ORF">PAECIP111891_02060</name>
</gene>
<name>A0ABN8GC08_9BACL</name>
<evidence type="ECO:0000256" key="9">
    <source>
        <dbReference type="ARBA" id="ARBA00047589"/>
    </source>
</evidence>
<protein>
    <recommendedName>
        <fullName evidence="4 10">Phosphate propanoyltransferase</fullName>
        <ecNumber evidence="3 10">2.3.1.222</ecNumber>
    </recommendedName>
</protein>
<evidence type="ECO:0000256" key="5">
    <source>
        <dbReference type="ARBA" id="ARBA00022679"/>
    </source>
</evidence>
<evidence type="ECO:0000313" key="11">
    <source>
        <dbReference type="EMBL" id="CAH1202219.1"/>
    </source>
</evidence>
<dbReference type="InterPro" id="IPR008300">
    <property type="entry name" value="PTAC"/>
</dbReference>
<comment type="caution">
    <text evidence="11">The sequence shown here is derived from an EMBL/GenBank/DDBJ whole genome shotgun (WGS) entry which is preliminary data.</text>
</comment>
<dbReference type="PIRSF" id="PIRSF010130">
    <property type="entry name" value="PduL"/>
    <property type="match status" value="1"/>
</dbReference>
<keyword evidence="12" id="KW-1185">Reference proteome</keyword>
<evidence type="ECO:0000256" key="1">
    <source>
        <dbReference type="ARBA" id="ARBA00001947"/>
    </source>
</evidence>
<dbReference type="EC" id="2.3.1.222" evidence="3 10"/>
<dbReference type="GO" id="GO:0016746">
    <property type="term" value="F:acyltransferase activity"/>
    <property type="evidence" value="ECO:0007669"/>
    <property type="project" value="UniProtKB-KW"/>
</dbReference>